<dbReference type="InterPro" id="IPR014777">
    <property type="entry name" value="4pyrrole_Mease_sub1"/>
</dbReference>
<reference evidence="1" key="1">
    <citation type="journal article" date="2021" name="PeerJ">
        <title>Extensive microbial diversity within the chicken gut microbiome revealed by metagenomics and culture.</title>
        <authorList>
            <person name="Gilroy R."/>
            <person name="Ravi A."/>
            <person name="Getino M."/>
            <person name="Pursley I."/>
            <person name="Horton D.L."/>
            <person name="Alikhan N.F."/>
            <person name="Baker D."/>
            <person name="Gharbi K."/>
            <person name="Hall N."/>
            <person name="Watson M."/>
            <person name="Adriaenssens E.M."/>
            <person name="Foster-Nyarko E."/>
            <person name="Jarju S."/>
            <person name="Secka A."/>
            <person name="Antonio M."/>
            <person name="Oren A."/>
            <person name="Chaudhuri R.R."/>
            <person name="La Ragione R."/>
            <person name="Hildebrand F."/>
            <person name="Pallen M.J."/>
        </authorList>
    </citation>
    <scope>NUCLEOTIDE SEQUENCE</scope>
    <source>
        <strain evidence="1">9264</strain>
    </source>
</reference>
<dbReference type="EMBL" id="DWUQ01000125">
    <property type="protein sequence ID" value="HJD44577.1"/>
    <property type="molecule type" value="Genomic_DNA"/>
</dbReference>
<dbReference type="CDD" id="cd11649">
    <property type="entry name" value="RsmI_like"/>
    <property type="match status" value="1"/>
</dbReference>
<dbReference type="Gene3D" id="3.30.950.10">
    <property type="entry name" value="Methyltransferase, Cobalt-precorrin-4 Transmethylase, Domain 2"/>
    <property type="match status" value="1"/>
</dbReference>
<protein>
    <submittedName>
        <fullName evidence="1">SAM-dependent methyltransferase</fullName>
    </submittedName>
</protein>
<keyword evidence="1" id="KW-0808">Transferase</keyword>
<dbReference type="InterPro" id="IPR014776">
    <property type="entry name" value="4pyrrole_Mease_sub2"/>
</dbReference>
<dbReference type="InterPro" id="IPR035996">
    <property type="entry name" value="4pyrrol_Methylase_sf"/>
</dbReference>
<name>A0A9D2RJ21_9BURK</name>
<dbReference type="PANTHER" id="PTHR46111">
    <property type="entry name" value="RIBOSOMAL RNA SMALL SUBUNIT METHYLTRANSFERASE I"/>
    <property type="match status" value="1"/>
</dbReference>
<evidence type="ECO:0000313" key="1">
    <source>
        <dbReference type="EMBL" id="HJD44577.1"/>
    </source>
</evidence>
<dbReference type="InterPro" id="IPR008189">
    <property type="entry name" value="rRNA_ssu_MeTfrase_I"/>
</dbReference>
<organism evidence="1 2">
    <name type="scientific">Candidatus Paenalcaligenes intestinipullorum</name>
    <dbReference type="NCBI Taxonomy" id="2838718"/>
    <lineage>
        <taxon>Bacteria</taxon>
        <taxon>Pseudomonadati</taxon>
        <taxon>Pseudomonadota</taxon>
        <taxon>Betaproteobacteria</taxon>
        <taxon>Burkholderiales</taxon>
        <taxon>Alcaligenaceae</taxon>
        <taxon>Paenalcaligenes</taxon>
    </lineage>
</organism>
<keyword evidence="1" id="KW-0489">Methyltransferase</keyword>
<comment type="caution">
    <text evidence="1">The sequence shown here is derived from an EMBL/GenBank/DDBJ whole genome shotgun (WGS) entry which is preliminary data.</text>
</comment>
<reference evidence="1" key="2">
    <citation type="submission" date="2021-04" db="EMBL/GenBank/DDBJ databases">
        <authorList>
            <person name="Gilroy R."/>
        </authorList>
    </citation>
    <scope>NUCLEOTIDE SEQUENCE</scope>
    <source>
        <strain evidence="1">9264</strain>
    </source>
</reference>
<dbReference type="Proteomes" id="UP000823889">
    <property type="component" value="Unassembled WGS sequence"/>
</dbReference>
<evidence type="ECO:0000313" key="2">
    <source>
        <dbReference type="Proteomes" id="UP000823889"/>
    </source>
</evidence>
<dbReference type="SUPFAM" id="SSF53790">
    <property type="entry name" value="Tetrapyrrole methylase"/>
    <property type="match status" value="1"/>
</dbReference>
<dbReference type="PIRSF" id="PIRSF005917">
    <property type="entry name" value="MTase_YraL"/>
    <property type="match status" value="1"/>
</dbReference>
<accession>A0A9D2RJ21</accession>
<gene>
    <name evidence="1" type="ORF">H9906_06075</name>
</gene>
<dbReference type="GO" id="GO:0008168">
    <property type="term" value="F:methyltransferase activity"/>
    <property type="evidence" value="ECO:0007669"/>
    <property type="project" value="UniProtKB-KW"/>
</dbReference>
<sequence length="238" mass="26373">MSRLGTLHLIPVSLGEAPLERWLPAETQAIAQNLEIYIAENAKTARAFLKQVEVVRPIQDILIHTLDKRGTPTATLATWLQPLTQGQDIGLVSEAGCPAVADPGAAVVQQAHRLLAPVRAHVGPSSILLSLMASGLSGQNFAFHGYPPVKADARAKQLREWEQYSKRTRQTQIFIETPYRNEALFAALLQELQPQTQLCIARALTTDEEWVRSQTVAQWRKQAAPNFAKHPCIFLFQA</sequence>
<dbReference type="Gene3D" id="3.40.1010.10">
    <property type="entry name" value="Cobalt-precorrin-4 Transmethylase, Domain 1"/>
    <property type="match status" value="1"/>
</dbReference>
<dbReference type="GO" id="GO:0032259">
    <property type="term" value="P:methylation"/>
    <property type="evidence" value="ECO:0007669"/>
    <property type="project" value="UniProtKB-KW"/>
</dbReference>
<dbReference type="PANTHER" id="PTHR46111:SF2">
    <property type="entry name" value="SAM-DEPENDENT METHYLTRANSFERASE"/>
    <property type="match status" value="1"/>
</dbReference>
<dbReference type="AlphaFoldDB" id="A0A9D2RJ21"/>
<proteinExistence type="predicted"/>